<protein>
    <recommendedName>
        <fullName evidence="16">Peptidase M14 domain-containing protein</fullName>
    </recommendedName>
</protein>
<keyword evidence="18" id="KW-1185">Reference proteome</keyword>
<feature type="compositionally biased region" description="Acidic residues" evidence="14">
    <location>
        <begin position="773"/>
        <end position="785"/>
    </location>
</feature>
<feature type="compositionally biased region" description="Acidic residues" evidence="14">
    <location>
        <begin position="719"/>
        <end position="728"/>
    </location>
</feature>
<dbReference type="AlphaFoldDB" id="A0AAW0SN24"/>
<feature type="compositionally biased region" description="Low complexity" evidence="14">
    <location>
        <begin position="729"/>
        <end position="744"/>
    </location>
</feature>
<keyword evidence="6" id="KW-0645">Protease</keyword>
<feature type="compositionally biased region" description="Polar residues" evidence="14">
    <location>
        <begin position="670"/>
        <end position="679"/>
    </location>
</feature>
<comment type="caution">
    <text evidence="17">The sequence shown here is derived from an EMBL/GenBank/DDBJ whole genome shotgun (WGS) entry which is preliminary data.</text>
</comment>
<dbReference type="GO" id="GO:0004181">
    <property type="term" value="F:metallocarboxypeptidase activity"/>
    <property type="evidence" value="ECO:0007669"/>
    <property type="project" value="InterPro"/>
</dbReference>
<evidence type="ECO:0000256" key="2">
    <source>
        <dbReference type="ARBA" id="ARBA00004613"/>
    </source>
</evidence>
<evidence type="ECO:0000256" key="10">
    <source>
        <dbReference type="ARBA" id="ARBA00023049"/>
    </source>
</evidence>
<feature type="compositionally biased region" description="Polar residues" evidence="14">
    <location>
        <begin position="551"/>
        <end position="560"/>
    </location>
</feature>
<comment type="similarity">
    <text evidence="3 13">Belongs to the peptidase M14 family.</text>
</comment>
<feature type="compositionally biased region" description="Low complexity" evidence="14">
    <location>
        <begin position="629"/>
        <end position="661"/>
    </location>
</feature>
<dbReference type="GO" id="GO:0006508">
    <property type="term" value="P:proteolysis"/>
    <property type="evidence" value="ECO:0007669"/>
    <property type="project" value="UniProtKB-KW"/>
</dbReference>
<feature type="compositionally biased region" description="Low complexity" evidence="14">
    <location>
        <begin position="493"/>
        <end position="525"/>
    </location>
</feature>
<dbReference type="CDD" id="cd03860">
    <property type="entry name" value="M14_CP_A-B_like"/>
    <property type="match status" value="1"/>
</dbReference>
<evidence type="ECO:0000256" key="9">
    <source>
        <dbReference type="ARBA" id="ARBA00022833"/>
    </source>
</evidence>
<dbReference type="EMBL" id="JARAKH010000048">
    <property type="protein sequence ID" value="KAK8376563.1"/>
    <property type="molecule type" value="Genomic_DNA"/>
</dbReference>
<keyword evidence="4" id="KW-0964">Secreted</keyword>
<gene>
    <name evidence="17" type="ORF">O3P69_009880</name>
</gene>
<dbReference type="Pfam" id="PF00246">
    <property type="entry name" value="Peptidase_M14"/>
    <property type="match status" value="1"/>
</dbReference>
<reference evidence="17 18" key="1">
    <citation type="submission" date="2023-03" db="EMBL/GenBank/DDBJ databases">
        <title>High-quality genome of Scylla paramamosain provides insights in environmental adaptation.</title>
        <authorList>
            <person name="Zhang L."/>
        </authorList>
    </citation>
    <scope>NUCLEOTIDE SEQUENCE [LARGE SCALE GENOMIC DNA]</scope>
    <source>
        <strain evidence="17">LZ_2023a</strain>
        <tissue evidence="17">Muscle</tissue>
    </source>
</reference>
<comment type="subcellular location">
    <subcellularLocation>
        <location evidence="2">Secreted</location>
    </subcellularLocation>
</comment>
<dbReference type="Proteomes" id="UP001487740">
    <property type="component" value="Unassembled WGS sequence"/>
</dbReference>
<feature type="compositionally biased region" description="Polar residues" evidence="14">
    <location>
        <begin position="585"/>
        <end position="594"/>
    </location>
</feature>
<comment type="cofactor">
    <cofactor evidence="1">
        <name>Zn(2+)</name>
        <dbReference type="ChEBI" id="CHEBI:29105"/>
    </cofactor>
</comment>
<dbReference type="InterPro" id="IPR057246">
    <property type="entry name" value="CARBOXYPEPT_ZN_1"/>
</dbReference>
<feature type="compositionally biased region" description="Basic and acidic residues" evidence="14">
    <location>
        <begin position="757"/>
        <end position="772"/>
    </location>
</feature>
<evidence type="ECO:0000256" key="13">
    <source>
        <dbReference type="PROSITE-ProRule" id="PRU01379"/>
    </source>
</evidence>
<keyword evidence="10" id="KW-0482">Metalloprotease</keyword>
<dbReference type="SMART" id="SM00631">
    <property type="entry name" value="Zn_pept"/>
    <property type="match status" value="1"/>
</dbReference>
<feature type="active site" description="Proton donor/acceptor" evidence="13">
    <location>
        <position position="393"/>
    </location>
</feature>
<evidence type="ECO:0000256" key="15">
    <source>
        <dbReference type="SAM" id="SignalP"/>
    </source>
</evidence>
<evidence type="ECO:0000256" key="12">
    <source>
        <dbReference type="ARBA" id="ARBA00057299"/>
    </source>
</evidence>
<evidence type="ECO:0000313" key="17">
    <source>
        <dbReference type="EMBL" id="KAK8376563.1"/>
    </source>
</evidence>
<keyword evidence="8" id="KW-0378">Hydrolase</keyword>
<evidence type="ECO:0000256" key="1">
    <source>
        <dbReference type="ARBA" id="ARBA00001947"/>
    </source>
</evidence>
<feature type="region of interest" description="Disordered" evidence="14">
    <location>
        <begin position="440"/>
        <end position="785"/>
    </location>
</feature>
<sequence length="785" mass="86390">MGFASAVFVLVVTVAAVVVGLPVDTFQPVSYSGWKVLEVRLGEAAETAASETPTVNLDEFDDTTSVNILSQNRRTGVAEVAVSPAALNDVTAHLTQHKVPFSTKLEDLGRKIQAVEPILRAEAELRGAVTFNRYMTYDEIEAYVVKLPQQHPTKVKVEMAGKSVEGRTIHLITVTDDVANKDILRKPSIFIDGGMHAREWVSPSTALGIVDNLLKTPDMTRNIEWRIIPVVNPDGYVMSWDKDRLWRKNKAKGRSIRCSGVDLNRNFGYEWGGTGSSSSQCSVVYRGPNAFSEPETQAVRDAVLREADRTKAYITFHSYGQMILHPWGYTSKATPANNMELKRVGNAMATAIQKQQRKRYDVGSAAEVLYAAAGGSDDWAAGVAKIPLSYTIELRDTGSGGFLLPTSQITPTITDAWVAMNTLAKEVMKVAVLREQHPDFPQQEGFEDTEATQEGDFQPPSRVNQEPEGENAEVQSEGVEPADENQGSQVTVNRNQETANENQENQGPVNRNPEPANENQENQGPVNRNPEPASENQENQGPVNRNPEPANENQESQGPVNRNPEPANENQENQGPVNRNPEPANENQESQGPVNRNPEPANENQESQGPVNRNQEPANENQESQGPVNRNPEPANENQENQGPVNRNPEPANENQENQGPVNRNPEPASENQESQGPVNRNPEPANENQENQGPVKRNPEQGSDPQVLRETQASAETIETETEEAQDENSSLETSGTLESLNEAPRSPETQSSFRHAPERCVHVITFHDDLSESSEEEENGSDE</sequence>
<proteinExistence type="inferred from homology"/>
<dbReference type="GO" id="GO:0005615">
    <property type="term" value="C:extracellular space"/>
    <property type="evidence" value="ECO:0007669"/>
    <property type="project" value="TreeGrafter"/>
</dbReference>
<feature type="compositionally biased region" description="Low complexity" evidence="14">
    <location>
        <begin position="680"/>
        <end position="695"/>
    </location>
</feature>
<keyword evidence="5" id="KW-0121">Carboxypeptidase</keyword>
<evidence type="ECO:0000256" key="3">
    <source>
        <dbReference type="ARBA" id="ARBA00005988"/>
    </source>
</evidence>
<feature type="compositionally biased region" description="Polar residues" evidence="14">
    <location>
        <begin position="534"/>
        <end position="543"/>
    </location>
</feature>
<keyword evidence="7" id="KW-0479">Metal-binding</keyword>
<evidence type="ECO:0000313" key="18">
    <source>
        <dbReference type="Proteomes" id="UP001487740"/>
    </source>
</evidence>
<organism evidence="17 18">
    <name type="scientific">Scylla paramamosain</name>
    <name type="common">Mud crab</name>
    <dbReference type="NCBI Taxonomy" id="85552"/>
    <lineage>
        <taxon>Eukaryota</taxon>
        <taxon>Metazoa</taxon>
        <taxon>Ecdysozoa</taxon>
        <taxon>Arthropoda</taxon>
        <taxon>Crustacea</taxon>
        <taxon>Multicrustacea</taxon>
        <taxon>Malacostraca</taxon>
        <taxon>Eumalacostraca</taxon>
        <taxon>Eucarida</taxon>
        <taxon>Decapoda</taxon>
        <taxon>Pleocyemata</taxon>
        <taxon>Brachyura</taxon>
        <taxon>Eubrachyura</taxon>
        <taxon>Portunoidea</taxon>
        <taxon>Portunidae</taxon>
        <taxon>Portuninae</taxon>
        <taxon>Scylla</taxon>
    </lineage>
</organism>
<keyword evidence="15" id="KW-0732">Signal</keyword>
<keyword evidence="9" id="KW-0862">Zinc</keyword>
<accession>A0AAW0SN24</accession>
<dbReference type="PROSITE" id="PS52035">
    <property type="entry name" value="PEPTIDASE_M14"/>
    <property type="match status" value="1"/>
</dbReference>
<evidence type="ECO:0000256" key="4">
    <source>
        <dbReference type="ARBA" id="ARBA00022525"/>
    </source>
</evidence>
<name>A0AAW0SN24_SCYPA</name>
<evidence type="ECO:0000256" key="14">
    <source>
        <dbReference type="SAM" id="MobiDB-lite"/>
    </source>
</evidence>
<dbReference type="GO" id="GO:0008270">
    <property type="term" value="F:zinc ion binding"/>
    <property type="evidence" value="ECO:0007669"/>
    <property type="project" value="InterPro"/>
</dbReference>
<evidence type="ECO:0000259" key="16">
    <source>
        <dbReference type="PROSITE" id="PS52035"/>
    </source>
</evidence>
<feature type="compositionally biased region" description="Low complexity" evidence="14">
    <location>
        <begin position="561"/>
        <end position="576"/>
    </location>
</feature>
<keyword evidence="11" id="KW-1015">Disulfide bond</keyword>
<dbReference type="PROSITE" id="PS00132">
    <property type="entry name" value="CARBOXYPEPT_ZN_1"/>
    <property type="match status" value="1"/>
</dbReference>
<evidence type="ECO:0000256" key="8">
    <source>
        <dbReference type="ARBA" id="ARBA00022801"/>
    </source>
</evidence>
<dbReference type="PANTHER" id="PTHR11705">
    <property type="entry name" value="PROTEASE FAMILY M14 CARBOXYPEPTIDASE A,B"/>
    <property type="match status" value="1"/>
</dbReference>
<evidence type="ECO:0000256" key="7">
    <source>
        <dbReference type="ARBA" id="ARBA00022723"/>
    </source>
</evidence>
<evidence type="ECO:0000256" key="11">
    <source>
        <dbReference type="ARBA" id="ARBA00023157"/>
    </source>
</evidence>
<dbReference type="SUPFAM" id="SSF54897">
    <property type="entry name" value="Protease propeptides/inhibitors"/>
    <property type="match status" value="1"/>
</dbReference>
<dbReference type="Gene3D" id="3.40.630.10">
    <property type="entry name" value="Zn peptidases"/>
    <property type="match status" value="1"/>
</dbReference>
<dbReference type="FunFam" id="3.40.630.10:FF:000040">
    <property type="entry name" value="zinc carboxypeptidase"/>
    <property type="match status" value="1"/>
</dbReference>
<feature type="signal peptide" evidence="15">
    <location>
        <begin position="1"/>
        <end position="20"/>
    </location>
</feature>
<feature type="domain" description="Peptidase M14" evidence="16">
    <location>
        <begin position="133"/>
        <end position="427"/>
    </location>
</feature>
<dbReference type="PANTHER" id="PTHR11705:SF140">
    <property type="entry name" value="FI02848P-RELATED"/>
    <property type="match status" value="1"/>
</dbReference>
<dbReference type="SUPFAM" id="SSF53187">
    <property type="entry name" value="Zn-dependent exopeptidases"/>
    <property type="match status" value="1"/>
</dbReference>
<dbReference type="InterPro" id="IPR000834">
    <property type="entry name" value="Peptidase_M14"/>
</dbReference>
<comment type="function">
    <text evidence="12">Involved in the digestion of the blood meal.</text>
</comment>
<dbReference type="PRINTS" id="PR00765">
    <property type="entry name" value="CRBOXYPTASEA"/>
</dbReference>
<feature type="compositionally biased region" description="Polar residues" evidence="14">
    <location>
        <begin position="602"/>
        <end position="628"/>
    </location>
</feature>
<evidence type="ECO:0000256" key="5">
    <source>
        <dbReference type="ARBA" id="ARBA00022645"/>
    </source>
</evidence>
<evidence type="ECO:0000256" key="6">
    <source>
        <dbReference type="ARBA" id="ARBA00022670"/>
    </source>
</evidence>
<feature type="chain" id="PRO_5043833336" description="Peptidase M14 domain-containing protein" evidence="15">
    <location>
        <begin position="21"/>
        <end position="785"/>
    </location>
</feature>